<evidence type="ECO:0000256" key="1">
    <source>
        <dbReference type="ARBA" id="ARBA00004496"/>
    </source>
</evidence>
<name>A0A915DR86_9BILA</name>
<dbReference type="Pfam" id="PF25413">
    <property type="entry name" value="Rossman_Mical"/>
    <property type="match status" value="1"/>
</dbReference>
<dbReference type="SUPFAM" id="SSF47576">
    <property type="entry name" value="Calponin-homology domain, CH-domain"/>
    <property type="match status" value="1"/>
</dbReference>
<dbReference type="Gene3D" id="3.50.50.60">
    <property type="entry name" value="FAD/NAD(P)-binding domain"/>
    <property type="match status" value="1"/>
</dbReference>
<reference evidence="5" key="1">
    <citation type="submission" date="2022-11" db="UniProtKB">
        <authorList>
            <consortium name="WormBaseParasite"/>
        </authorList>
    </citation>
    <scope>IDENTIFICATION</scope>
</reference>
<dbReference type="InterPro" id="IPR057494">
    <property type="entry name" value="Rossman_Mical"/>
</dbReference>
<organism evidence="4 5">
    <name type="scientific">Ditylenchus dipsaci</name>
    <dbReference type="NCBI Taxonomy" id="166011"/>
    <lineage>
        <taxon>Eukaryota</taxon>
        <taxon>Metazoa</taxon>
        <taxon>Ecdysozoa</taxon>
        <taxon>Nematoda</taxon>
        <taxon>Chromadorea</taxon>
        <taxon>Rhabditida</taxon>
        <taxon>Tylenchina</taxon>
        <taxon>Tylenchomorpha</taxon>
        <taxon>Sphaerularioidea</taxon>
        <taxon>Anguinidae</taxon>
        <taxon>Anguininae</taxon>
        <taxon>Ditylenchus</taxon>
    </lineage>
</organism>
<protein>
    <recommendedName>
        <fullName evidence="3">[F-actin]-monooxygenase MICAL1-3-like Rossman domain-containing protein</fullName>
    </recommendedName>
</protein>
<dbReference type="WBParaSite" id="jg2280">
    <property type="protein sequence ID" value="jg2280"/>
    <property type="gene ID" value="jg2280"/>
</dbReference>
<feature type="domain" description="[F-actin]-monooxygenase MICAL1-3-like Rossman" evidence="3">
    <location>
        <begin position="216"/>
        <end position="345"/>
    </location>
</feature>
<dbReference type="Gene3D" id="1.10.418.10">
    <property type="entry name" value="Calponin-like domain"/>
    <property type="match status" value="1"/>
</dbReference>
<dbReference type="InterPro" id="IPR050540">
    <property type="entry name" value="F-actin_Monoox_Mical"/>
</dbReference>
<evidence type="ECO:0000313" key="5">
    <source>
        <dbReference type="WBParaSite" id="jg2280"/>
    </source>
</evidence>
<keyword evidence="4" id="KW-1185">Reference proteome</keyword>
<dbReference type="AlphaFoldDB" id="A0A915DR86"/>
<evidence type="ECO:0000259" key="3">
    <source>
        <dbReference type="Pfam" id="PF25413"/>
    </source>
</evidence>
<dbReference type="InterPro" id="IPR036188">
    <property type="entry name" value="FAD/NAD-bd_sf"/>
</dbReference>
<dbReference type="InterPro" id="IPR036872">
    <property type="entry name" value="CH_dom_sf"/>
</dbReference>
<proteinExistence type="predicted"/>
<dbReference type="GO" id="GO:0005737">
    <property type="term" value="C:cytoplasm"/>
    <property type="evidence" value="ECO:0007669"/>
    <property type="project" value="UniProtKB-SubCell"/>
</dbReference>
<dbReference type="PANTHER" id="PTHR23167">
    <property type="entry name" value="CALPONIN HOMOLOGY DOMAIN-CONTAINING PROTEIN DDB_G0272472-RELATED"/>
    <property type="match status" value="1"/>
</dbReference>
<sequence length="546" mass="62073">MHPSTIFENSFAQASTFRTIQQTFFQLCTSLDISPSNTSEVYEKLSLLDRGKDHSKANKLWTLLEKRRNQTEYCSQQASIEYALLGAHVIVVEQRDKFSRNNVLHLWDFVIHDLKALGAKIFYLNFALAVLIILFFEKCLKHSNLVCLASEVSFFLGIRRLQCILLKIALVLGVNVHENISFLGLNEPSVDEPSTSADGKRNTLPGFARKIVRGKLAIGITANFINNKTSAEEKVAEISGVAYIFNQSFFKELLKETGIALENVVYYKNDTHYFVMCAQKQSLLQKGVIKKDFDDIPTLLSKENVDQEMLCKFAAQAADFATNGKLPQLVFAQNSRAQPDCAMFDFTALSSALYSTRLVERNSKHLIMSIVGDSLHEPFWPTGSGIARGFLSVFDSAWIKENVYKLLAQTTKENMCKIISKYTIDPKTRYKQIDHSVDPDDVVEQVDTDNPRMRPTCKPLPLRIDCTNQNGESPEHLSPEFARKYELWMFCHRILLPFRLKVVNFKAQSWGDARPLAALVGKFRPSLIDYIALCAENNLKRCWKKF</sequence>
<evidence type="ECO:0000313" key="4">
    <source>
        <dbReference type="Proteomes" id="UP000887574"/>
    </source>
</evidence>
<dbReference type="PANTHER" id="PTHR23167:SF54">
    <property type="entry name" value="[F-ACTIN]-MONOOXYGENASE MICAL"/>
    <property type="match status" value="1"/>
</dbReference>
<dbReference type="Proteomes" id="UP000887574">
    <property type="component" value="Unplaced"/>
</dbReference>
<evidence type="ECO:0000256" key="2">
    <source>
        <dbReference type="ARBA" id="ARBA00022490"/>
    </source>
</evidence>
<accession>A0A915DR86</accession>
<comment type="subcellular location">
    <subcellularLocation>
        <location evidence="1">Cytoplasm</location>
    </subcellularLocation>
</comment>
<keyword evidence="2" id="KW-0963">Cytoplasm</keyword>